<reference evidence="2" key="1">
    <citation type="submission" date="2018-06" db="EMBL/GenBank/DDBJ databases">
        <authorList>
            <person name="Zhirakovskaya E."/>
        </authorList>
    </citation>
    <scope>NUCLEOTIDE SEQUENCE</scope>
</reference>
<protein>
    <submittedName>
        <fullName evidence="2">Uncharacterized protein</fullName>
    </submittedName>
</protein>
<dbReference type="GO" id="GO:0003677">
    <property type="term" value="F:DNA binding"/>
    <property type="evidence" value="ECO:0007669"/>
    <property type="project" value="InterPro"/>
</dbReference>
<dbReference type="EMBL" id="UOFV01000015">
    <property type="protein sequence ID" value="VAW94330.1"/>
    <property type="molecule type" value="Genomic_DNA"/>
</dbReference>
<dbReference type="InterPro" id="IPR013762">
    <property type="entry name" value="Integrase-like_cat_sf"/>
</dbReference>
<organism evidence="2">
    <name type="scientific">hydrothermal vent metagenome</name>
    <dbReference type="NCBI Taxonomy" id="652676"/>
    <lineage>
        <taxon>unclassified sequences</taxon>
        <taxon>metagenomes</taxon>
        <taxon>ecological metagenomes</taxon>
    </lineage>
</organism>
<evidence type="ECO:0000313" key="2">
    <source>
        <dbReference type="EMBL" id="VAW94330.1"/>
    </source>
</evidence>
<dbReference type="GO" id="GO:0006310">
    <property type="term" value="P:DNA recombination"/>
    <property type="evidence" value="ECO:0007669"/>
    <property type="project" value="UniProtKB-KW"/>
</dbReference>
<dbReference type="Gene3D" id="1.10.443.10">
    <property type="entry name" value="Intergrase catalytic core"/>
    <property type="match status" value="1"/>
</dbReference>
<dbReference type="SUPFAM" id="SSF56349">
    <property type="entry name" value="DNA breaking-rejoining enzymes"/>
    <property type="match status" value="1"/>
</dbReference>
<dbReference type="InterPro" id="IPR011010">
    <property type="entry name" value="DNA_brk_join_enz"/>
</dbReference>
<name>A0A3B0ZYK3_9ZZZZ</name>
<gene>
    <name evidence="2" type="ORF">MNBD_GAMMA19-1718</name>
</gene>
<dbReference type="AlphaFoldDB" id="A0A3B0ZYK3"/>
<sequence>MLSIRDVIAESGEFYRIWVLPAHSSYNGEQRECYTEDHVLPFFAGYVEWRIKEGLAVSNIPAHKGISPDSKFFLNDRGEAYKLSLRKKGSDEYQPRSMNEQLKRLIQKAELLGATPSSFRDSFVRGLYENGCGWKDLMSVTGIKQKRTLERKIRPQEAELDKVFRTLFSRVKNPF</sequence>
<accession>A0A3B0ZYK3</accession>
<dbReference type="GO" id="GO:0015074">
    <property type="term" value="P:DNA integration"/>
    <property type="evidence" value="ECO:0007669"/>
    <property type="project" value="InterPro"/>
</dbReference>
<keyword evidence="1" id="KW-0233">DNA recombination</keyword>
<proteinExistence type="predicted"/>
<evidence type="ECO:0000256" key="1">
    <source>
        <dbReference type="ARBA" id="ARBA00023172"/>
    </source>
</evidence>